<evidence type="ECO:0000313" key="2">
    <source>
        <dbReference type="EMBL" id="MPN30418.1"/>
    </source>
</evidence>
<dbReference type="EMBL" id="VSSQ01081524">
    <property type="protein sequence ID" value="MPN30418.1"/>
    <property type="molecule type" value="Genomic_DNA"/>
</dbReference>
<keyword evidence="2" id="KW-0418">Kinase</keyword>
<dbReference type="Gene3D" id="3.30.565.10">
    <property type="entry name" value="Histidine kinase-like ATPase, C-terminal domain"/>
    <property type="match status" value="1"/>
</dbReference>
<dbReference type="Pfam" id="PF02518">
    <property type="entry name" value="HATPase_c"/>
    <property type="match status" value="1"/>
</dbReference>
<dbReference type="InterPro" id="IPR050640">
    <property type="entry name" value="Bact_2-comp_sensor_kinase"/>
</dbReference>
<dbReference type="PRINTS" id="PR00344">
    <property type="entry name" value="BCTRLSENSOR"/>
</dbReference>
<proteinExistence type="predicted"/>
<sequence>MALIPLEQEVELVKSYLAIEQVRFGKRLTISFCIETDANPLIPPLIVQPLVENAVKHGVYPKRAGGTIQISITKTERETLIVVSDDGVGMTPDKIQSLLNDKKAEEVGIGIQNINKRLQKYYGDGLNIQSNINQGTIITVRIPNQ</sequence>
<dbReference type="EC" id="2.7.13.3" evidence="2"/>
<feature type="domain" description="Histidine kinase" evidence="1">
    <location>
        <begin position="46"/>
        <end position="145"/>
    </location>
</feature>
<dbReference type="PROSITE" id="PS50109">
    <property type="entry name" value="HIS_KIN"/>
    <property type="match status" value="1"/>
</dbReference>
<dbReference type="SUPFAM" id="SSF55874">
    <property type="entry name" value="ATPase domain of HSP90 chaperone/DNA topoisomerase II/histidine kinase"/>
    <property type="match status" value="1"/>
</dbReference>
<dbReference type="AlphaFoldDB" id="A0A645GUA0"/>
<dbReference type="SMART" id="SM00387">
    <property type="entry name" value="HATPase_c"/>
    <property type="match status" value="1"/>
</dbReference>
<evidence type="ECO:0000259" key="1">
    <source>
        <dbReference type="PROSITE" id="PS50109"/>
    </source>
</evidence>
<reference evidence="2" key="1">
    <citation type="submission" date="2019-08" db="EMBL/GenBank/DDBJ databases">
        <authorList>
            <person name="Kucharzyk K."/>
            <person name="Murdoch R.W."/>
            <person name="Higgins S."/>
            <person name="Loffler F."/>
        </authorList>
    </citation>
    <scope>NUCLEOTIDE SEQUENCE</scope>
</reference>
<dbReference type="GO" id="GO:0004673">
    <property type="term" value="F:protein histidine kinase activity"/>
    <property type="evidence" value="ECO:0007669"/>
    <property type="project" value="UniProtKB-EC"/>
</dbReference>
<dbReference type="PANTHER" id="PTHR34220:SF7">
    <property type="entry name" value="SENSOR HISTIDINE KINASE YPDA"/>
    <property type="match status" value="1"/>
</dbReference>
<dbReference type="InterPro" id="IPR004358">
    <property type="entry name" value="Sig_transdc_His_kin-like_C"/>
</dbReference>
<accession>A0A645GUA0</accession>
<protein>
    <submittedName>
        <fullName evidence="2">Sensor histidine kinase YpdA</fullName>
        <ecNumber evidence="2">2.7.13.3</ecNumber>
    </submittedName>
</protein>
<name>A0A645GUA0_9ZZZZ</name>
<comment type="caution">
    <text evidence="2">The sequence shown here is derived from an EMBL/GenBank/DDBJ whole genome shotgun (WGS) entry which is preliminary data.</text>
</comment>
<gene>
    <name evidence="2" type="primary">ypdA_17</name>
    <name evidence="2" type="ORF">SDC9_177889</name>
</gene>
<dbReference type="InterPro" id="IPR036890">
    <property type="entry name" value="HATPase_C_sf"/>
</dbReference>
<dbReference type="PANTHER" id="PTHR34220">
    <property type="entry name" value="SENSOR HISTIDINE KINASE YPDA"/>
    <property type="match status" value="1"/>
</dbReference>
<dbReference type="InterPro" id="IPR005467">
    <property type="entry name" value="His_kinase_dom"/>
</dbReference>
<dbReference type="InterPro" id="IPR003594">
    <property type="entry name" value="HATPase_dom"/>
</dbReference>
<organism evidence="2">
    <name type="scientific">bioreactor metagenome</name>
    <dbReference type="NCBI Taxonomy" id="1076179"/>
    <lineage>
        <taxon>unclassified sequences</taxon>
        <taxon>metagenomes</taxon>
        <taxon>ecological metagenomes</taxon>
    </lineage>
</organism>
<keyword evidence="2" id="KW-0808">Transferase</keyword>